<evidence type="ECO:0000313" key="1">
    <source>
        <dbReference type="EMBL" id="GIG03929.1"/>
    </source>
</evidence>
<keyword evidence="2" id="KW-1185">Reference proteome</keyword>
<protein>
    <submittedName>
        <fullName evidence="1">Uncharacterized protein</fullName>
    </submittedName>
</protein>
<dbReference type="EMBL" id="BONI01000004">
    <property type="protein sequence ID" value="GIG03929.1"/>
    <property type="molecule type" value="Genomic_DNA"/>
</dbReference>
<accession>A0A8J3KRZ7</accession>
<proteinExistence type="predicted"/>
<sequence>MGLDFAYVVVVPPERAADLLRHVAAASRDGLGETTTVLVGGERIDLPCTSGYVSGRTLVVDDSPRRHPDFWLDLSLRFPVDDMVADYLADSPRADGHVGLIYAGLSAADWCKRGHLAFSFTAATTRMSVLFRDSAAIRGWFADLAIRSGAAVCLLDVEEERDWLVMANGTPTFTQLSWSHNYLGYHGLAAGDPLPGLVL</sequence>
<comment type="caution">
    <text evidence="1">The sequence shown here is derived from an EMBL/GenBank/DDBJ whole genome shotgun (WGS) entry which is preliminary data.</text>
</comment>
<reference evidence="1 2" key="1">
    <citation type="submission" date="2021-01" db="EMBL/GenBank/DDBJ databases">
        <title>Whole genome shotgun sequence of Catellatospora coxensis NBRC 107359.</title>
        <authorList>
            <person name="Komaki H."/>
            <person name="Tamura T."/>
        </authorList>
    </citation>
    <scope>NUCLEOTIDE SEQUENCE [LARGE SCALE GENOMIC DNA]</scope>
    <source>
        <strain evidence="1 2">NBRC 107359</strain>
    </source>
</reference>
<organism evidence="1 2">
    <name type="scientific">Catellatospora coxensis</name>
    <dbReference type="NCBI Taxonomy" id="310354"/>
    <lineage>
        <taxon>Bacteria</taxon>
        <taxon>Bacillati</taxon>
        <taxon>Actinomycetota</taxon>
        <taxon>Actinomycetes</taxon>
        <taxon>Micromonosporales</taxon>
        <taxon>Micromonosporaceae</taxon>
        <taxon>Catellatospora</taxon>
    </lineage>
</organism>
<dbReference type="RefSeq" id="WP_203688391.1">
    <property type="nucleotide sequence ID" value="NZ_BAAALC010000049.1"/>
</dbReference>
<name>A0A8J3KRZ7_9ACTN</name>
<gene>
    <name evidence="1" type="ORF">Cco03nite_06290</name>
</gene>
<dbReference type="Proteomes" id="UP000630887">
    <property type="component" value="Unassembled WGS sequence"/>
</dbReference>
<dbReference type="AlphaFoldDB" id="A0A8J3KRZ7"/>
<evidence type="ECO:0000313" key="2">
    <source>
        <dbReference type="Proteomes" id="UP000630887"/>
    </source>
</evidence>